<dbReference type="GO" id="GO:0003755">
    <property type="term" value="F:peptidyl-prolyl cis-trans isomerase activity"/>
    <property type="evidence" value="ECO:0007669"/>
    <property type="project" value="UniProtKB-UniRule"/>
</dbReference>
<dbReference type="RefSeq" id="WP_210682411.1">
    <property type="nucleotide sequence ID" value="NZ_JAGMWN010000005.1"/>
</dbReference>
<dbReference type="AlphaFoldDB" id="A0A8J7SN73"/>
<comment type="catalytic activity">
    <reaction evidence="4">
        <text>[protein]-peptidylproline (omega=180) = [protein]-peptidylproline (omega=0)</text>
        <dbReference type="Rhea" id="RHEA:16237"/>
        <dbReference type="Rhea" id="RHEA-COMP:10747"/>
        <dbReference type="Rhea" id="RHEA-COMP:10748"/>
        <dbReference type="ChEBI" id="CHEBI:83833"/>
        <dbReference type="ChEBI" id="CHEBI:83834"/>
        <dbReference type="EC" id="5.2.1.8"/>
    </reaction>
</comment>
<dbReference type="PANTHER" id="PTHR45625:SF4">
    <property type="entry name" value="PEPTIDYLPROLYL ISOMERASE DOMAIN AND WD REPEAT-CONTAINING PROTEIN 1"/>
    <property type="match status" value="1"/>
</dbReference>
<keyword evidence="4" id="KW-0732">Signal</keyword>
<dbReference type="InterPro" id="IPR020892">
    <property type="entry name" value="Cyclophilin-type_PPIase_CS"/>
</dbReference>
<evidence type="ECO:0000313" key="7">
    <source>
        <dbReference type="Proteomes" id="UP000672602"/>
    </source>
</evidence>
<proteinExistence type="inferred from homology"/>
<name>A0A8J7SN73_9PROT</name>
<evidence type="ECO:0000259" key="5">
    <source>
        <dbReference type="PROSITE" id="PS50072"/>
    </source>
</evidence>
<dbReference type="Pfam" id="PF00160">
    <property type="entry name" value="Pro_isomerase"/>
    <property type="match status" value="1"/>
</dbReference>
<dbReference type="PROSITE" id="PS00170">
    <property type="entry name" value="CSA_PPIASE_1"/>
    <property type="match status" value="1"/>
</dbReference>
<keyword evidence="2 4" id="KW-0697">Rotamase</keyword>
<dbReference type="PANTHER" id="PTHR45625">
    <property type="entry name" value="PEPTIDYL-PROLYL CIS-TRANS ISOMERASE-RELATED"/>
    <property type="match status" value="1"/>
</dbReference>
<dbReference type="Gene3D" id="2.40.100.10">
    <property type="entry name" value="Cyclophilin-like"/>
    <property type="match status" value="1"/>
</dbReference>
<accession>A0A8J7SN73</accession>
<dbReference type="InterPro" id="IPR002130">
    <property type="entry name" value="Cyclophilin-type_PPIase_dom"/>
</dbReference>
<evidence type="ECO:0000256" key="4">
    <source>
        <dbReference type="RuleBase" id="RU363019"/>
    </source>
</evidence>
<feature type="signal peptide" evidence="4">
    <location>
        <begin position="1"/>
        <end position="32"/>
    </location>
</feature>
<dbReference type="InterPro" id="IPR029000">
    <property type="entry name" value="Cyclophilin-like_dom_sf"/>
</dbReference>
<evidence type="ECO:0000256" key="2">
    <source>
        <dbReference type="ARBA" id="ARBA00023110"/>
    </source>
</evidence>
<comment type="caution">
    <text evidence="6">The sequence shown here is derived from an EMBL/GenBank/DDBJ whole genome shotgun (WGS) entry which is preliminary data.</text>
</comment>
<dbReference type="GO" id="GO:0006457">
    <property type="term" value="P:protein folding"/>
    <property type="evidence" value="ECO:0007669"/>
    <property type="project" value="InterPro"/>
</dbReference>
<evidence type="ECO:0000313" key="6">
    <source>
        <dbReference type="EMBL" id="MBP5857838.1"/>
    </source>
</evidence>
<dbReference type="PROSITE" id="PS50072">
    <property type="entry name" value="CSA_PPIASE_2"/>
    <property type="match status" value="1"/>
</dbReference>
<comment type="function">
    <text evidence="4">PPIases accelerate the folding of proteins. It catalyzes the cis-trans isomerization of proline imidic peptide bonds in oligopeptides.</text>
</comment>
<dbReference type="EC" id="5.2.1.8" evidence="4"/>
<feature type="domain" description="PPIase cyclophilin-type" evidence="5">
    <location>
        <begin position="48"/>
        <end position="185"/>
    </location>
</feature>
<gene>
    <name evidence="6" type="ORF">KAJ83_12530</name>
</gene>
<dbReference type="Proteomes" id="UP000672602">
    <property type="component" value="Unassembled WGS sequence"/>
</dbReference>
<dbReference type="SUPFAM" id="SSF50891">
    <property type="entry name" value="Cyclophilin-like"/>
    <property type="match status" value="1"/>
</dbReference>
<evidence type="ECO:0000256" key="3">
    <source>
        <dbReference type="ARBA" id="ARBA00023235"/>
    </source>
</evidence>
<feature type="chain" id="PRO_5035340184" description="Peptidyl-prolyl cis-trans isomerase" evidence="4">
    <location>
        <begin position="33"/>
        <end position="192"/>
    </location>
</feature>
<dbReference type="InterPro" id="IPR044666">
    <property type="entry name" value="Cyclophilin_A-like"/>
</dbReference>
<organism evidence="6 7">
    <name type="scientific">Marivibrio halodurans</name>
    <dbReference type="NCBI Taxonomy" id="2039722"/>
    <lineage>
        <taxon>Bacteria</taxon>
        <taxon>Pseudomonadati</taxon>
        <taxon>Pseudomonadota</taxon>
        <taxon>Alphaproteobacteria</taxon>
        <taxon>Rhodospirillales</taxon>
        <taxon>Rhodospirillaceae</taxon>
        <taxon>Marivibrio</taxon>
    </lineage>
</organism>
<dbReference type="PRINTS" id="PR00153">
    <property type="entry name" value="CSAPPISMRASE"/>
</dbReference>
<evidence type="ECO:0000256" key="1">
    <source>
        <dbReference type="ARBA" id="ARBA00007365"/>
    </source>
</evidence>
<reference evidence="6" key="1">
    <citation type="submission" date="2021-04" db="EMBL/GenBank/DDBJ databases">
        <authorList>
            <person name="Zhang D.-C."/>
        </authorList>
    </citation>
    <scope>NUCLEOTIDE SEQUENCE</scope>
    <source>
        <strain evidence="6">CGMCC 1.15697</strain>
    </source>
</reference>
<comment type="similarity">
    <text evidence="1 4">Belongs to the cyclophilin-type PPIase family.</text>
</comment>
<keyword evidence="3 4" id="KW-0413">Isomerase</keyword>
<keyword evidence="7" id="KW-1185">Reference proteome</keyword>
<dbReference type="EMBL" id="JAGMWN010000005">
    <property type="protein sequence ID" value="MBP5857838.1"/>
    <property type="molecule type" value="Genomic_DNA"/>
</dbReference>
<dbReference type="CDD" id="cd00317">
    <property type="entry name" value="cyclophilin"/>
    <property type="match status" value="1"/>
</dbReference>
<protein>
    <recommendedName>
        <fullName evidence="4">Peptidyl-prolyl cis-trans isomerase</fullName>
        <shortName evidence="4">PPIase</shortName>
        <ecNumber evidence="4">5.2.1.8</ecNumber>
    </recommendedName>
</protein>
<sequence>MAFSPRPPFRRLALALGLGLTLSAAGGGAAQAQDLDPENTLIMTLESGEVTIAMRPDLAPNHVERIKTLARENFYDGVVFHRVIDGFMAQTGDPTGTGTGGSSYPDLKAEFSDAPHVRGTVSMARTPDPDSANSQFFIVFDRAPHLNGQYTVWGEVVDGMDLIDGLKRGAPGSGMVSNPDHIVTLRVMADVQ</sequence>